<dbReference type="PANTHER" id="PTHR42648:SF28">
    <property type="entry name" value="TRANSPOSON-ENCODED PROTEIN WITH RIBONUCLEASE H-LIKE AND RETROVIRUS ZINC FINGER-LIKE DOMAINS"/>
    <property type="match status" value="1"/>
</dbReference>
<dbReference type="PROSITE" id="PS50994">
    <property type="entry name" value="INTEGRASE"/>
    <property type="match status" value="1"/>
</dbReference>
<dbReference type="SUPFAM" id="SSF53098">
    <property type="entry name" value="Ribonuclease H-like"/>
    <property type="match status" value="1"/>
</dbReference>
<dbReference type="InterPro" id="IPR013103">
    <property type="entry name" value="RVT_2"/>
</dbReference>
<feature type="domain" description="Integrase catalytic" evidence="4">
    <location>
        <begin position="1"/>
        <end position="152"/>
    </location>
</feature>
<dbReference type="GO" id="GO:0016787">
    <property type="term" value="F:hydrolase activity"/>
    <property type="evidence" value="ECO:0007669"/>
    <property type="project" value="UniProtKB-KW"/>
</dbReference>
<dbReference type="AlphaFoldDB" id="A0AAV1U2J4"/>
<comment type="caution">
    <text evidence="5">The sequence shown here is derived from an EMBL/GenBank/DDBJ whole genome shotgun (WGS) entry which is preliminary data.</text>
</comment>
<evidence type="ECO:0000256" key="3">
    <source>
        <dbReference type="SAM" id="MobiDB-lite"/>
    </source>
</evidence>
<dbReference type="InterPro" id="IPR001584">
    <property type="entry name" value="Integrase_cat-core"/>
</dbReference>
<evidence type="ECO:0000256" key="2">
    <source>
        <dbReference type="ARBA" id="ARBA00022801"/>
    </source>
</evidence>
<evidence type="ECO:0000313" key="6">
    <source>
        <dbReference type="Proteomes" id="UP001162060"/>
    </source>
</evidence>
<dbReference type="Pfam" id="PF00665">
    <property type="entry name" value="rve"/>
    <property type="match status" value="1"/>
</dbReference>
<dbReference type="InterPro" id="IPR036397">
    <property type="entry name" value="RNaseH_sf"/>
</dbReference>
<dbReference type="EMBL" id="CAKLBY020000141">
    <property type="protein sequence ID" value="CAK7928909.1"/>
    <property type="molecule type" value="Genomic_DNA"/>
</dbReference>
<dbReference type="InterPro" id="IPR012337">
    <property type="entry name" value="RNaseH-like_sf"/>
</dbReference>
<reference evidence="5" key="1">
    <citation type="submission" date="2024-01" db="EMBL/GenBank/DDBJ databases">
        <authorList>
            <person name="Webb A."/>
        </authorList>
    </citation>
    <scope>NUCLEOTIDE SEQUENCE</scope>
    <source>
        <strain evidence="5">Pm1</strain>
    </source>
</reference>
<evidence type="ECO:0000259" key="4">
    <source>
        <dbReference type="PROSITE" id="PS50994"/>
    </source>
</evidence>
<dbReference type="GO" id="GO:0046872">
    <property type="term" value="F:metal ion binding"/>
    <property type="evidence" value="ECO:0007669"/>
    <property type="project" value="UniProtKB-KW"/>
</dbReference>
<sequence>MSMATFSGKRYFVTFIDDKSRYCVVYLLKSKSEVAAKFMEYAAMAETQTGKRVKYLQSDNGGEYKSDKLARFCAEQGIQQRFTPPYTPQLNGVAERMNRTLVECARCMMEHAGLGKSYWGEAVMTAMFLRNRCPTRAIHQDKSPYQVWTMKKPILANLKVFGCHAYVQVPQDKRAKFDSSHHSVVSWDTPNTRSHIDLRKCQQERSRSVAMPHSWKTSLMKVRATTTMSQVSLSLMIMMRTKKKEEGKTDDDMDSSDDDNEDTRSSKSNIKRHTRTQSLEKATVIQVPSEEHTEVRRLSMCQRLQWILKQPTSLIQWGKRRLHSKKRHVGNRASSEGRKAIGCRWVFRVKENQDGEVERFKARLVAKGFSQKFGVDYEETFAPVAKFTSIRVVLSMAAKYGLMLHQMDVKTAFLNGSLNEDIYMDQPDGYLDATQPDYVCKLKRSLYGLKQSPRMWNQTIDGFMIKMGFKKCESDHCIYIKRDDQDMILVVLYVDDLILASSNNELLKSTKMALSKRFEMTDLGELDYFLGMEIKNDRKTGMVTVQQTKFLKSVLTKFGMDNSKPVKTPQDPGLKLTKNMCEQECKHEDTMCNVPYRSAVGGIMYLMVATRPDLAAAVGSLSQFSSDPCPTHWQALKRVLRYLQATPNHGLEFTREEGSRICGYTDADWAGDIESRRSTSGYVFMMSGGCISWKSQKQRTVALSSTEAEYMALSEATKEAVWLKVLLGELGEMTSDEAIKMYEDNQGSIALAKNPEFHKRTKHIDIRYHFVREKVESGEVVLEYCPTQDMLADMMTKPIAAVQFENIRDRLGIQGAAANESRGSVEKTAAVKKTPRQAASSVEASGRPSFAIPVGTGMYQ</sequence>
<dbReference type="GO" id="GO:0015074">
    <property type="term" value="P:DNA integration"/>
    <property type="evidence" value="ECO:0007669"/>
    <property type="project" value="InterPro"/>
</dbReference>
<dbReference type="SUPFAM" id="SSF56672">
    <property type="entry name" value="DNA/RNA polymerases"/>
    <property type="match status" value="1"/>
</dbReference>
<dbReference type="Gene3D" id="3.30.420.10">
    <property type="entry name" value="Ribonuclease H-like superfamily/Ribonuclease H"/>
    <property type="match status" value="1"/>
</dbReference>
<feature type="compositionally biased region" description="Acidic residues" evidence="3">
    <location>
        <begin position="248"/>
        <end position="261"/>
    </location>
</feature>
<accession>A0AAV1U2J4</accession>
<organism evidence="5 6">
    <name type="scientific">Peronospora matthiolae</name>
    <dbReference type="NCBI Taxonomy" id="2874970"/>
    <lineage>
        <taxon>Eukaryota</taxon>
        <taxon>Sar</taxon>
        <taxon>Stramenopiles</taxon>
        <taxon>Oomycota</taxon>
        <taxon>Peronosporomycetes</taxon>
        <taxon>Peronosporales</taxon>
        <taxon>Peronosporaceae</taxon>
        <taxon>Peronospora</taxon>
    </lineage>
</organism>
<keyword evidence="2" id="KW-0378">Hydrolase</keyword>
<dbReference type="CDD" id="cd09272">
    <property type="entry name" value="RNase_HI_RT_Ty1"/>
    <property type="match status" value="1"/>
</dbReference>
<keyword evidence="1" id="KW-0479">Metal-binding</keyword>
<proteinExistence type="predicted"/>
<evidence type="ECO:0000313" key="5">
    <source>
        <dbReference type="EMBL" id="CAK7928909.1"/>
    </source>
</evidence>
<feature type="region of interest" description="Disordered" evidence="3">
    <location>
        <begin position="244"/>
        <end position="282"/>
    </location>
</feature>
<dbReference type="InterPro" id="IPR043502">
    <property type="entry name" value="DNA/RNA_pol_sf"/>
</dbReference>
<evidence type="ECO:0000256" key="1">
    <source>
        <dbReference type="ARBA" id="ARBA00022723"/>
    </source>
</evidence>
<dbReference type="Proteomes" id="UP001162060">
    <property type="component" value="Unassembled WGS sequence"/>
</dbReference>
<dbReference type="InterPro" id="IPR039537">
    <property type="entry name" value="Retrotran_Ty1/copia-like"/>
</dbReference>
<dbReference type="GO" id="GO:0003676">
    <property type="term" value="F:nucleic acid binding"/>
    <property type="evidence" value="ECO:0007669"/>
    <property type="project" value="InterPro"/>
</dbReference>
<protein>
    <recommendedName>
        <fullName evidence="4">Integrase catalytic domain-containing protein</fullName>
    </recommendedName>
</protein>
<name>A0AAV1U2J4_9STRA</name>
<dbReference type="PANTHER" id="PTHR42648">
    <property type="entry name" value="TRANSPOSASE, PUTATIVE-RELATED"/>
    <property type="match status" value="1"/>
</dbReference>
<dbReference type="Pfam" id="PF07727">
    <property type="entry name" value="RVT_2"/>
    <property type="match status" value="1"/>
</dbReference>
<gene>
    <name evidence="5" type="ORF">PM001_LOCUS14059</name>
</gene>